<feature type="compositionally biased region" description="Polar residues" evidence="2">
    <location>
        <begin position="168"/>
        <end position="179"/>
    </location>
</feature>
<dbReference type="EMBL" id="JACEIK010001282">
    <property type="protein sequence ID" value="MCD7467910.1"/>
    <property type="molecule type" value="Genomic_DNA"/>
</dbReference>
<keyword evidence="4" id="KW-1185">Reference proteome</keyword>
<feature type="compositionally biased region" description="Low complexity" evidence="2">
    <location>
        <begin position="1"/>
        <end position="14"/>
    </location>
</feature>
<sequence>MTSETSPSPSTEGTQLSENLILDTPISSNPPSSPSGTDILTSPSSKVHSPSIFSVDPTTITHRDDNTRRQGIGVTVDSPMVAKEGTDVHPKEGSDLSTKTLFEGGLIELKEGPSNILQRSKPDTGEGNCLFVQESGESSSQKAPPVVPSPKWDGTPTLSDVEAPKPTTPSGTAEGTSSLPDDDEVPIHLVFKRKSRSASIHSIQGPTGTKGVTTATVLDEEDQSSPIVDLDTEVPSQVMEESPKVEKKSLHSAKVSKKGKQLSVVEKPAEVPGDPVQKSKKKHFIEKVSKGKRIVSKSLEGDVKERAANIMKQKEENASLKSDNAALRKQLEDLTQRMIRDRRATNERIDKLLSKL</sequence>
<name>A0ABS8TA92_DATST</name>
<organism evidence="3 4">
    <name type="scientific">Datura stramonium</name>
    <name type="common">Jimsonweed</name>
    <name type="synonym">Common thornapple</name>
    <dbReference type="NCBI Taxonomy" id="4076"/>
    <lineage>
        <taxon>Eukaryota</taxon>
        <taxon>Viridiplantae</taxon>
        <taxon>Streptophyta</taxon>
        <taxon>Embryophyta</taxon>
        <taxon>Tracheophyta</taxon>
        <taxon>Spermatophyta</taxon>
        <taxon>Magnoliopsida</taxon>
        <taxon>eudicotyledons</taxon>
        <taxon>Gunneridae</taxon>
        <taxon>Pentapetalae</taxon>
        <taxon>asterids</taxon>
        <taxon>lamiids</taxon>
        <taxon>Solanales</taxon>
        <taxon>Solanaceae</taxon>
        <taxon>Solanoideae</taxon>
        <taxon>Datureae</taxon>
        <taxon>Datura</taxon>
    </lineage>
</organism>
<accession>A0ABS8TA92</accession>
<comment type="caution">
    <text evidence="3">The sequence shown here is derived from an EMBL/GenBank/DDBJ whole genome shotgun (WGS) entry which is preliminary data.</text>
</comment>
<feature type="region of interest" description="Disordered" evidence="2">
    <location>
        <begin position="1"/>
        <end position="186"/>
    </location>
</feature>
<protein>
    <submittedName>
        <fullName evidence="3">Uncharacterized protein</fullName>
    </submittedName>
</protein>
<keyword evidence="1" id="KW-0175">Coiled coil</keyword>
<evidence type="ECO:0000256" key="2">
    <source>
        <dbReference type="SAM" id="MobiDB-lite"/>
    </source>
</evidence>
<evidence type="ECO:0000256" key="1">
    <source>
        <dbReference type="SAM" id="Coils"/>
    </source>
</evidence>
<dbReference type="Proteomes" id="UP000823775">
    <property type="component" value="Unassembled WGS sequence"/>
</dbReference>
<feature type="compositionally biased region" description="Basic residues" evidence="2">
    <location>
        <begin position="250"/>
        <end position="260"/>
    </location>
</feature>
<feature type="region of interest" description="Disordered" evidence="2">
    <location>
        <begin position="240"/>
        <end position="284"/>
    </location>
</feature>
<feature type="compositionally biased region" description="Polar residues" evidence="2">
    <location>
        <begin position="36"/>
        <end position="60"/>
    </location>
</feature>
<feature type="compositionally biased region" description="Basic and acidic residues" evidence="2">
    <location>
        <begin position="84"/>
        <end position="94"/>
    </location>
</feature>
<reference evidence="3 4" key="1">
    <citation type="journal article" date="2021" name="BMC Genomics">
        <title>Datura genome reveals duplications of psychoactive alkaloid biosynthetic genes and high mutation rate following tissue culture.</title>
        <authorList>
            <person name="Rajewski A."/>
            <person name="Carter-House D."/>
            <person name="Stajich J."/>
            <person name="Litt A."/>
        </authorList>
    </citation>
    <scope>NUCLEOTIDE SEQUENCE [LARGE SCALE GENOMIC DNA]</scope>
    <source>
        <strain evidence="3">AR-01</strain>
    </source>
</reference>
<evidence type="ECO:0000313" key="3">
    <source>
        <dbReference type="EMBL" id="MCD7467910.1"/>
    </source>
</evidence>
<proteinExistence type="predicted"/>
<gene>
    <name evidence="3" type="ORF">HAX54_005612</name>
</gene>
<feature type="coiled-coil region" evidence="1">
    <location>
        <begin position="310"/>
        <end position="344"/>
    </location>
</feature>
<evidence type="ECO:0000313" key="4">
    <source>
        <dbReference type="Proteomes" id="UP000823775"/>
    </source>
</evidence>